<protein>
    <submittedName>
        <fullName evidence="1">Uncharacterized protein</fullName>
    </submittedName>
</protein>
<reference evidence="1 2" key="1">
    <citation type="submission" date="2015-02" db="EMBL/GenBank/DDBJ databases">
        <title>Draft genome sequences of ten Microbacterium spp. with emphasis on heavy metal contaminated environments.</title>
        <authorList>
            <person name="Corretto E."/>
        </authorList>
    </citation>
    <scope>NUCLEOTIDE SEQUENCE [LARGE SCALE GENOMIC DNA]</scope>
    <source>
        <strain evidence="1 2">DSM 12966</strain>
    </source>
</reference>
<dbReference type="PATRIC" id="fig|104336.4.peg.1720"/>
<dbReference type="Proteomes" id="UP000033572">
    <property type="component" value="Unassembled WGS sequence"/>
</dbReference>
<name>A0A0F0KMW3_9MICO</name>
<organism evidence="1 2">
    <name type="scientific">Microbacterium foliorum</name>
    <dbReference type="NCBI Taxonomy" id="104336"/>
    <lineage>
        <taxon>Bacteria</taxon>
        <taxon>Bacillati</taxon>
        <taxon>Actinomycetota</taxon>
        <taxon>Actinomycetes</taxon>
        <taxon>Micrococcales</taxon>
        <taxon>Microbacteriaceae</taxon>
        <taxon>Microbacterium</taxon>
    </lineage>
</organism>
<evidence type="ECO:0000313" key="2">
    <source>
        <dbReference type="Proteomes" id="UP000033572"/>
    </source>
</evidence>
<accession>A0A0F0KMW3</accession>
<dbReference type="AlphaFoldDB" id="A0A0F0KMW3"/>
<dbReference type="KEGG" id="mfol:DXT68_00225"/>
<keyword evidence="2" id="KW-1185">Reference proteome</keyword>
<gene>
    <name evidence="1" type="ORF">RN50_01680</name>
</gene>
<evidence type="ECO:0000313" key="1">
    <source>
        <dbReference type="EMBL" id="KJL21779.1"/>
    </source>
</evidence>
<sequence>MKVDLTVAGDEEQVGLPPITPPDPAALLCTFDSWVWVQLAAARRYPDHELRGAWESLLAATNAGKIQVALTSGSYLELWNRANQQSRQRVAIAMAELTGYTTIRAVHEVVVEEAIQFIQTRRQGLGLQAAPLARVWMLGTGARHAFASRAGRFRFVESLADTATPEGPEIEAPPELLADFDRASPEWFEWLNLAGVDNAYDVEGIDYRPTHREGDEWVDVQEQLRAFATRPGSEPSLLYRGLVRGRLKDVFGQLGNDAITPRERAEWFTGPNDGVKFITALPVQRVIVELLHAAHRNKSYAFRQHDRVDVHELALTVPYCDVVVPDSHWAHLAHASRVDVEHCTLVVRGLKGFRAWAEGL</sequence>
<dbReference type="EMBL" id="JYIU01000040">
    <property type="protein sequence ID" value="KJL21779.1"/>
    <property type="molecule type" value="Genomic_DNA"/>
</dbReference>
<proteinExistence type="predicted"/>
<comment type="caution">
    <text evidence="1">The sequence shown here is derived from an EMBL/GenBank/DDBJ whole genome shotgun (WGS) entry which is preliminary data.</text>
</comment>